<evidence type="ECO:0000256" key="2">
    <source>
        <dbReference type="ARBA" id="ARBA00022692"/>
    </source>
</evidence>
<keyword evidence="5 7" id="KW-0807">Transducer</keyword>
<evidence type="ECO:0000259" key="11">
    <source>
        <dbReference type="PROSITE" id="PS50885"/>
    </source>
</evidence>
<evidence type="ECO:0000256" key="1">
    <source>
        <dbReference type="ARBA" id="ARBA00004141"/>
    </source>
</evidence>
<dbReference type="GO" id="GO:0016020">
    <property type="term" value="C:membrane"/>
    <property type="evidence" value="ECO:0007669"/>
    <property type="project" value="UniProtKB-SubCell"/>
</dbReference>
<feature type="domain" description="Methyl-accepting transducer" evidence="10">
    <location>
        <begin position="266"/>
        <end position="502"/>
    </location>
</feature>
<dbReference type="AlphaFoldDB" id="A0A7X0JYT6"/>
<evidence type="ECO:0000256" key="4">
    <source>
        <dbReference type="ARBA" id="ARBA00023136"/>
    </source>
</evidence>
<dbReference type="FunFam" id="1.10.287.950:FF:000001">
    <property type="entry name" value="Methyl-accepting chemotaxis sensory transducer"/>
    <property type="match status" value="1"/>
</dbReference>
<evidence type="ECO:0000256" key="5">
    <source>
        <dbReference type="ARBA" id="ARBA00023224"/>
    </source>
</evidence>
<feature type="transmembrane region" description="Helical" evidence="9">
    <location>
        <begin position="188"/>
        <end position="207"/>
    </location>
</feature>
<evidence type="ECO:0000313" key="13">
    <source>
        <dbReference type="Proteomes" id="UP000528457"/>
    </source>
</evidence>
<keyword evidence="13" id="KW-1185">Reference proteome</keyword>
<dbReference type="Gene3D" id="6.10.340.10">
    <property type="match status" value="1"/>
</dbReference>
<dbReference type="InterPro" id="IPR004089">
    <property type="entry name" value="MCPsignal_dom"/>
</dbReference>
<evidence type="ECO:0000256" key="9">
    <source>
        <dbReference type="SAM" id="Phobius"/>
    </source>
</evidence>
<evidence type="ECO:0000256" key="3">
    <source>
        <dbReference type="ARBA" id="ARBA00022989"/>
    </source>
</evidence>
<dbReference type="SUPFAM" id="SSF58104">
    <property type="entry name" value="Methyl-accepting chemotaxis protein (MCP) signaling domain"/>
    <property type="match status" value="1"/>
</dbReference>
<dbReference type="EMBL" id="JACHHT010000005">
    <property type="protein sequence ID" value="MBB6523776.1"/>
    <property type="molecule type" value="Genomic_DNA"/>
</dbReference>
<dbReference type="PROSITE" id="PS50111">
    <property type="entry name" value="CHEMOTAXIS_TRANSDUC_2"/>
    <property type="match status" value="1"/>
</dbReference>
<protein>
    <submittedName>
        <fullName evidence="12">Methyl-accepting chemotaxis protein</fullName>
    </submittedName>
</protein>
<organism evidence="12 13">
    <name type="scientific">Pseudoteredinibacter isoporae</name>
    <dbReference type="NCBI Taxonomy" id="570281"/>
    <lineage>
        <taxon>Bacteria</taxon>
        <taxon>Pseudomonadati</taxon>
        <taxon>Pseudomonadota</taxon>
        <taxon>Gammaproteobacteria</taxon>
        <taxon>Cellvibrionales</taxon>
        <taxon>Cellvibrionaceae</taxon>
        <taxon>Pseudoteredinibacter</taxon>
    </lineage>
</organism>
<dbReference type="InterPro" id="IPR024478">
    <property type="entry name" value="HlyB_4HB_MCP"/>
</dbReference>
<keyword evidence="3 9" id="KW-1133">Transmembrane helix</keyword>
<dbReference type="SMART" id="SM00304">
    <property type="entry name" value="HAMP"/>
    <property type="match status" value="1"/>
</dbReference>
<dbReference type="RefSeq" id="WP_166843515.1">
    <property type="nucleotide sequence ID" value="NZ_JAAONY010000005.1"/>
</dbReference>
<dbReference type="GO" id="GO:0006935">
    <property type="term" value="P:chemotaxis"/>
    <property type="evidence" value="ECO:0007669"/>
    <property type="project" value="UniProtKB-ARBA"/>
</dbReference>
<dbReference type="Proteomes" id="UP000528457">
    <property type="component" value="Unassembled WGS sequence"/>
</dbReference>
<evidence type="ECO:0000313" key="12">
    <source>
        <dbReference type="EMBL" id="MBB6523776.1"/>
    </source>
</evidence>
<comment type="caution">
    <text evidence="12">The sequence shown here is derived from an EMBL/GenBank/DDBJ whole genome shotgun (WGS) entry which is preliminary data.</text>
</comment>
<feature type="region of interest" description="Disordered" evidence="8">
    <location>
        <begin position="505"/>
        <end position="524"/>
    </location>
</feature>
<dbReference type="Pfam" id="PF00672">
    <property type="entry name" value="HAMP"/>
    <property type="match status" value="1"/>
</dbReference>
<evidence type="ECO:0000256" key="7">
    <source>
        <dbReference type="PROSITE-ProRule" id="PRU00284"/>
    </source>
</evidence>
<dbReference type="Pfam" id="PF12729">
    <property type="entry name" value="4HB_MCP_1"/>
    <property type="match status" value="1"/>
</dbReference>
<evidence type="ECO:0000256" key="8">
    <source>
        <dbReference type="SAM" id="MobiDB-lite"/>
    </source>
</evidence>
<reference evidence="12 13" key="1">
    <citation type="submission" date="2020-08" db="EMBL/GenBank/DDBJ databases">
        <title>Genomic Encyclopedia of Type Strains, Phase IV (KMG-IV): sequencing the most valuable type-strain genomes for metagenomic binning, comparative biology and taxonomic classification.</title>
        <authorList>
            <person name="Goeker M."/>
        </authorList>
    </citation>
    <scope>NUCLEOTIDE SEQUENCE [LARGE SCALE GENOMIC DNA]</scope>
    <source>
        <strain evidence="12 13">DSM 22368</strain>
    </source>
</reference>
<sequence>MTLRISHRLGILVAMSISVCVIMSLMAWSKIRSEVSFAQNLSKQRLEPVWMLEHLSRLYSHDISDTAHQLRAQMIFWQEAEDIVLEADKRIHEIWQRYESRPLSEAEKSLLEALKPDIETSFATIEELEQKVEEKSSYELGQFVDIKMYAGLKPLYTALDRLIAQQTELAQAEQAAADERLASTTQHILILLGLLIVLQLALSLWLSRSILRPLASMRASVSEIIEEMNFSRRVSVHSDCELGQLGNDVNRMVSVLDDLLASLRPVAITLQDSAKALVGGAKEVDRQVELQNGELQDVNTAVGCVYEAGQDVLRTAESSHKETQAAAEAAEVGAERLQKTILVINELAEHVQRSSTDMSKLSAGSEAIGGVLSVISEIAEQTNLLALNAAIEAARAGDQGRGFAVVADEVRQLAQRTASSTNEIQAMVEAIQKSSEEVSMSLGDSVEAASQSVEQARSTGEIIDEILQGIRLIRGQSQDISQHSKQQIDLSKSLSGQAEKLSELSQQTAKLSEDSSTASEAVSEIATGLSEQLRAYQHSTH</sequence>
<feature type="domain" description="HAMP" evidence="11">
    <location>
        <begin position="208"/>
        <end position="261"/>
    </location>
</feature>
<dbReference type="PANTHER" id="PTHR32089:SF119">
    <property type="entry name" value="METHYL-ACCEPTING CHEMOTAXIS PROTEIN CTPL"/>
    <property type="match status" value="1"/>
</dbReference>
<dbReference type="SMART" id="SM00283">
    <property type="entry name" value="MA"/>
    <property type="match status" value="1"/>
</dbReference>
<dbReference type="Pfam" id="PF00015">
    <property type="entry name" value="MCPsignal"/>
    <property type="match status" value="1"/>
</dbReference>
<keyword evidence="4 9" id="KW-0472">Membrane</keyword>
<dbReference type="FunCoup" id="A0A7X0JYT6">
    <property type="interactions" value="243"/>
</dbReference>
<dbReference type="PROSITE" id="PS50885">
    <property type="entry name" value="HAMP"/>
    <property type="match status" value="1"/>
</dbReference>
<keyword evidence="2 9" id="KW-0812">Transmembrane</keyword>
<accession>A0A7X0JYT6</accession>
<proteinExistence type="inferred from homology"/>
<comment type="subcellular location">
    <subcellularLocation>
        <location evidence="1">Membrane</location>
        <topology evidence="1">Multi-pass membrane protein</topology>
    </subcellularLocation>
</comment>
<dbReference type="InterPro" id="IPR003660">
    <property type="entry name" value="HAMP_dom"/>
</dbReference>
<comment type="similarity">
    <text evidence="6">Belongs to the methyl-accepting chemotaxis (MCP) protein family.</text>
</comment>
<feature type="compositionally biased region" description="Polar residues" evidence="8">
    <location>
        <begin position="505"/>
        <end position="520"/>
    </location>
</feature>
<feature type="transmembrane region" description="Helical" evidence="9">
    <location>
        <begin position="9"/>
        <end position="28"/>
    </location>
</feature>
<dbReference type="CDD" id="cd06225">
    <property type="entry name" value="HAMP"/>
    <property type="match status" value="1"/>
</dbReference>
<name>A0A7X0JYT6_9GAMM</name>
<dbReference type="InParanoid" id="A0A7X0JYT6"/>
<dbReference type="Gene3D" id="1.10.287.950">
    <property type="entry name" value="Methyl-accepting chemotaxis protein"/>
    <property type="match status" value="1"/>
</dbReference>
<dbReference type="GO" id="GO:0007165">
    <property type="term" value="P:signal transduction"/>
    <property type="evidence" value="ECO:0007669"/>
    <property type="project" value="UniProtKB-KW"/>
</dbReference>
<evidence type="ECO:0000259" key="10">
    <source>
        <dbReference type="PROSITE" id="PS50111"/>
    </source>
</evidence>
<evidence type="ECO:0000256" key="6">
    <source>
        <dbReference type="ARBA" id="ARBA00029447"/>
    </source>
</evidence>
<gene>
    <name evidence="12" type="ORF">HNR48_004091</name>
</gene>
<dbReference type="PANTHER" id="PTHR32089">
    <property type="entry name" value="METHYL-ACCEPTING CHEMOTAXIS PROTEIN MCPB"/>
    <property type="match status" value="1"/>
</dbReference>